<dbReference type="Proteomes" id="UP000199503">
    <property type="component" value="Unassembled WGS sequence"/>
</dbReference>
<dbReference type="SUPFAM" id="SSF140959">
    <property type="entry name" value="Indolic compounds 2,3-dioxygenase-like"/>
    <property type="match status" value="1"/>
</dbReference>
<dbReference type="GO" id="GO:0019441">
    <property type="term" value="P:L-tryptophan catabolic process to kynurenine"/>
    <property type="evidence" value="ECO:0007669"/>
    <property type="project" value="InterPro"/>
</dbReference>
<dbReference type="RefSeq" id="WP_089919532.1">
    <property type="nucleotide sequence ID" value="NZ_FOFV01000009.1"/>
</dbReference>
<dbReference type="OrthoDB" id="4444951at2"/>
<dbReference type="STRING" id="65499.SAMN04488000_109215"/>
<dbReference type="EMBL" id="FOFV01000009">
    <property type="protein sequence ID" value="SER50428.1"/>
    <property type="molecule type" value="Genomic_DNA"/>
</dbReference>
<gene>
    <name evidence="1" type="ORF">SAMN04488000_109215</name>
</gene>
<protein>
    <submittedName>
        <fullName evidence="1">Tryptophan 2,3-dioxygenase (Vermilion)</fullName>
    </submittedName>
</protein>
<dbReference type="AlphaFoldDB" id="A0A1H9PQM0"/>
<evidence type="ECO:0000313" key="1">
    <source>
        <dbReference type="EMBL" id="SER50428.1"/>
    </source>
</evidence>
<keyword evidence="2" id="KW-1185">Reference proteome</keyword>
<organism evidence="1 2">
    <name type="scientific">Lentzea albida</name>
    <dbReference type="NCBI Taxonomy" id="65499"/>
    <lineage>
        <taxon>Bacteria</taxon>
        <taxon>Bacillati</taxon>
        <taxon>Actinomycetota</taxon>
        <taxon>Actinomycetes</taxon>
        <taxon>Pseudonocardiales</taxon>
        <taxon>Pseudonocardiaceae</taxon>
        <taxon>Lentzea</taxon>
    </lineage>
</organism>
<dbReference type="PANTHER" id="PTHR10138:SF0">
    <property type="entry name" value="TRYPTOPHAN 2,3-DIOXYGENASE"/>
    <property type="match status" value="1"/>
</dbReference>
<evidence type="ECO:0000313" key="2">
    <source>
        <dbReference type="Proteomes" id="UP000199503"/>
    </source>
</evidence>
<reference evidence="2" key="1">
    <citation type="submission" date="2016-10" db="EMBL/GenBank/DDBJ databases">
        <authorList>
            <person name="Varghese N."/>
            <person name="Submissions S."/>
        </authorList>
    </citation>
    <scope>NUCLEOTIDE SEQUENCE [LARGE SCALE GENOMIC DNA]</scope>
    <source>
        <strain evidence="2">DSM 44437</strain>
    </source>
</reference>
<keyword evidence="1" id="KW-0223">Dioxygenase</keyword>
<dbReference type="GO" id="GO:0046872">
    <property type="term" value="F:metal ion binding"/>
    <property type="evidence" value="ECO:0007669"/>
    <property type="project" value="InterPro"/>
</dbReference>
<dbReference type="InterPro" id="IPR037217">
    <property type="entry name" value="Trp/Indoleamine_2_3_dOase-like"/>
</dbReference>
<dbReference type="GO" id="GO:0004833">
    <property type="term" value="F:L-tryptophan 2,3-dioxygenase activity"/>
    <property type="evidence" value="ECO:0007669"/>
    <property type="project" value="InterPro"/>
</dbReference>
<proteinExistence type="predicted"/>
<keyword evidence="1" id="KW-0560">Oxidoreductase</keyword>
<dbReference type="InterPro" id="IPR004981">
    <property type="entry name" value="Trp_2_3_dOase"/>
</dbReference>
<dbReference type="Gene3D" id="1.20.58.480">
    <property type="match status" value="1"/>
</dbReference>
<sequence>MGERAAASVTDARQGKTTPGLASSIRLQILRHGKDRLGDEALEQVRANRADAATEPVIAEFYNCVLDKAENRYSYRSYLALDVLKPLLPTTGNTHTGRDLVAHLLRDLAEFEWMTMKDDGSEFLPNGRPSRQLALKRIHKTASLREHFDPPRTRPGFAGELVEEVVRFSVLPVSDHHDEYLFIRVLQCYETVFTMMAATLEEAVAVAASGCVSEVAARIESAATTLDQASGLFSLLATMPPANFRAFRMRTDGSSAIQSEAYKLVEIFCALPRRGRLDSPAFLSVPRVRLRALSGHDSLSAWHRRRQSRWSDAESTLVTNALQLLEQSHQKWKRTHHSIARSMISGSSGTGGTEGIEYLQRCTENRLFWPIGEQRPQHDPSFDGSRGYPWI</sequence>
<dbReference type="PANTHER" id="PTHR10138">
    <property type="entry name" value="TRYPTOPHAN 2,3-DIOXYGENASE"/>
    <property type="match status" value="1"/>
</dbReference>
<dbReference type="GO" id="GO:0019442">
    <property type="term" value="P:L-tryptophan catabolic process to acetyl-CoA"/>
    <property type="evidence" value="ECO:0007669"/>
    <property type="project" value="TreeGrafter"/>
</dbReference>
<dbReference type="GO" id="GO:0020037">
    <property type="term" value="F:heme binding"/>
    <property type="evidence" value="ECO:0007669"/>
    <property type="project" value="InterPro"/>
</dbReference>
<name>A0A1H9PQM0_9PSEU</name>
<accession>A0A1H9PQM0</accession>